<evidence type="ECO:0000256" key="9">
    <source>
        <dbReference type="ARBA" id="ARBA00022741"/>
    </source>
</evidence>
<feature type="binding site" evidence="14">
    <location>
        <position position="75"/>
    </location>
    <ligand>
        <name>L-threonine</name>
        <dbReference type="ChEBI" id="CHEBI:57926"/>
    </ligand>
</feature>
<feature type="binding site" evidence="14">
    <location>
        <position position="159"/>
    </location>
    <ligand>
        <name>ATP</name>
        <dbReference type="ChEBI" id="CHEBI:30616"/>
    </ligand>
</feature>
<dbReference type="STRING" id="1218173.BALCAV_0212400"/>
<evidence type="ECO:0000313" key="19">
    <source>
        <dbReference type="Proteomes" id="UP000297014"/>
    </source>
</evidence>
<dbReference type="InterPro" id="IPR010923">
    <property type="entry name" value="T(6)A37_SUA5"/>
</dbReference>
<evidence type="ECO:0000313" key="16">
    <source>
        <dbReference type="EMBL" id="KGA97040.1"/>
    </source>
</evidence>
<dbReference type="InterPro" id="IPR017945">
    <property type="entry name" value="DHBP_synth_RibB-like_a/b_dom"/>
</dbReference>
<evidence type="ECO:0000256" key="4">
    <source>
        <dbReference type="ARBA" id="ARBA00015492"/>
    </source>
</evidence>
<dbReference type="GO" id="GO:0008033">
    <property type="term" value="P:tRNA processing"/>
    <property type="evidence" value="ECO:0007669"/>
    <property type="project" value="UniProtKB-KW"/>
</dbReference>
<reference evidence="17 19" key="2">
    <citation type="submission" date="2014-01" db="EMBL/GenBank/DDBJ databases">
        <title>Draft genome sequencing of Bacillus alcalophilus CGMCC 1.3604.</title>
        <authorList>
            <person name="Yang J."/>
            <person name="Diao L."/>
            <person name="Yang S."/>
        </authorList>
    </citation>
    <scope>NUCLEOTIDE SEQUENCE [LARGE SCALE GENOMIC DNA]</scope>
    <source>
        <strain evidence="17 19">CGMCC 1.3604</strain>
    </source>
</reference>
<dbReference type="Gene3D" id="3.40.50.11030">
    <property type="entry name" value="Threonylcarbamoyl-AMP synthase, C-terminal domain"/>
    <property type="match status" value="1"/>
</dbReference>
<accession>A0A094XE26</accession>
<keyword evidence="9 13" id="KW-0547">Nucleotide-binding</keyword>
<dbReference type="AlphaFoldDB" id="A0A094XE26"/>
<keyword evidence="10 13" id="KW-0067">ATP-binding</keyword>
<dbReference type="InterPro" id="IPR005145">
    <property type="entry name" value="Sua5_C"/>
</dbReference>
<dbReference type="Pfam" id="PF01300">
    <property type="entry name" value="Sua5_yciO_yrdC"/>
    <property type="match status" value="1"/>
</dbReference>
<proteinExistence type="inferred from homology"/>
<keyword evidence="5 13" id="KW-0963">Cytoplasm</keyword>
<evidence type="ECO:0000256" key="7">
    <source>
        <dbReference type="ARBA" id="ARBA00022694"/>
    </source>
</evidence>
<comment type="caution">
    <text evidence="16">The sequence shown here is derived from an EMBL/GenBank/DDBJ whole genome shotgun (WGS) entry which is preliminary data.</text>
</comment>
<dbReference type="Proteomes" id="UP000297014">
    <property type="component" value="Unassembled WGS sequence"/>
</dbReference>
<evidence type="ECO:0000313" key="18">
    <source>
        <dbReference type="Proteomes" id="UP000002754"/>
    </source>
</evidence>
<evidence type="ECO:0000259" key="15">
    <source>
        <dbReference type="PROSITE" id="PS51163"/>
    </source>
</evidence>
<dbReference type="GO" id="GO:0005737">
    <property type="term" value="C:cytoplasm"/>
    <property type="evidence" value="ECO:0007669"/>
    <property type="project" value="UniProtKB-SubCell"/>
</dbReference>
<evidence type="ECO:0000256" key="14">
    <source>
        <dbReference type="PIRSR" id="PIRSR004930-1"/>
    </source>
</evidence>
<keyword evidence="8 13" id="KW-0548">Nucleotidyltransferase</keyword>
<comment type="function">
    <text evidence="13">Required for the formation of a threonylcarbamoyl group on adenosine at position 37 (t(6)A37) in tRNAs that read codons beginning with adenine.</text>
</comment>
<dbReference type="SUPFAM" id="SSF55821">
    <property type="entry name" value="YrdC/RibB"/>
    <property type="match status" value="1"/>
</dbReference>
<keyword evidence="18" id="KW-1185">Reference proteome</keyword>
<evidence type="ECO:0000256" key="11">
    <source>
        <dbReference type="ARBA" id="ARBA00029774"/>
    </source>
</evidence>
<dbReference type="eggNOG" id="COG0009">
    <property type="taxonomic scope" value="Bacteria"/>
</dbReference>
<feature type="binding site" evidence="14">
    <location>
        <position position="242"/>
    </location>
    <ligand>
        <name>ATP</name>
        <dbReference type="ChEBI" id="CHEBI:30616"/>
    </ligand>
</feature>
<feature type="binding site" evidence="14">
    <location>
        <position position="66"/>
    </location>
    <ligand>
        <name>ATP</name>
        <dbReference type="ChEBI" id="CHEBI:30616"/>
    </ligand>
</feature>
<dbReference type="GO" id="GO:0006450">
    <property type="term" value="P:regulation of translational fidelity"/>
    <property type="evidence" value="ECO:0007669"/>
    <property type="project" value="TreeGrafter"/>
</dbReference>
<evidence type="ECO:0000256" key="12">
    <source>
        <dbReference type="ARBA" id="ARBA00048366"/>
    </source>
</evidence>
<dbReference type="PIRSF" id="PIRSF004930">
    <property type="entry name" value="Tln_factor_SUA5"/>
    <property type="match status" value="1"/>
</dbReference>
<organism evidence="16 18">
    <name type="scientific">Alkalihalobacillus alcalophilus ATCC 27647 = CGMCC 1.3604</name>
    <dbReference type="NCBI Taxonomy" id="1218173"/>
    <lineage>
        <taxon>Bacteria</taxon>
        <taxon>Bacillati</taxon>
        <taxon>Bacillota</taxon>
        <taxon>Bacilli</taxon>
        <taxon>Bacillales</taxon>
        <taxon>Bacillaceae</taxon>
        <taxon>Alkalihalobacillus</taxon>
    </lineage>
</organism>
<feature type="binding site" evidence="14">
    <location>
        <position position="149"/>
    </location>
    <ligand>
        <name>L-threonine</name>
        <dbReference type="ChEBI" id="CHEBI:57926"/>
    </ligand>
</feature>
<dbReference type="FunFam" id="3.90.870.10:FF:000008">
    <property type="entry name" value="Threonylcarbamoyl-AMP synthase"/>
    <property type="match status" value="1"/>
</dbReference>
<dbReference type="Gene3D" id="3.90.870.10">
    <property type="entry name" value="DHBP synthase"/>
    <property type="match status" value="1"/>
</dbReference>
<dbReference type="RefSeq" id="WP_003324253.1">
    <property type="nucleotide sequence ID" value="NZ_ALPT02000038.1"/>
</dbReference>
<dbReference type="InterPro" id="IPR050156">
    <property type="entry name" value="TC-AMP_synthase_SUA5"/>
</dbReference>
<feature type="binding site" evidence="14">
    <location>
        <position position="70"/>
    </location>
    <ligand>
        <name>ATP</name>
        <dbReference type="ChEBI" id="CHEBI:30616"/>
    </ligand>
</feature>
<evidence type="ECO:0000256" key="8">
    <source>
        <dbReference type="ARBA" id="ARBA00022695"/>
    </source>
</evidence>
<gene>
    <name evidence="17" type="ORF">AJ85_19495</name>
    <name evidence="16" type="ORF">BALCAV_0212400</name>
</gene>
<comment type="similarity">
    <text evidence="2 13">Belongs to the SUA5 family.</text>
</comment>
<feature type="binding site" evidence="14">
    <location>
        <position position="43"/>
    </location>
    <ligand>
        <name>L-threonine</name>
        <dbReference type="ChEBI" id="CHEBI:57926"/>
    </ligand>
</feature>
<sequence length="346" mass="37627">MNNQQTRQWTVDKLEDNLINNQAIKEAAQILKKGEVIAFPTETVYGLGANAYDESAIAKIFAAKGRPSDNPLIVHIAKREQMLPFIEGISEKAEQLINAFWPGPLTLIFKQKGEIASNVTAGLDTIAVRMPDHPVAAALLLTSDLPLAAPSANLSGRPSPTTAGHVMLDLNKRIAGVVDGGSTGVGLESTVLDVSTEEPILYRPGGVTKEQIEEVIGPIAVDPALKKAEEAPRSPGMKYTHYSPNGEVYLIRACEDIQKHVDKWQAKGKRVGILTTEENRERYTADVIVSSGSRANLSTVASHLYDSLRQFDKEKAEIIFAEVFPEEGIGMAIMNRLEKAASGRYL</sequence>
<name>A0A094XE26_ALKAL</name>
<reference evidence="16 18" key="1">
    <citation type="journal article" date="2014" name="Genome Announc.">
        <title>Draft Genome Sequence of Bacillus alcalophilus AV1934, a Classic Alkaliphile Isolated from Human Feces in 1934.</title>
        <authorList>
            <person name="Attie O."/>
            <person name="Jayaprakash A."/>
            <person name="Shah H."/>
            <person name="Paulsen I.T."/>
            <person name="Morino M."/>
            <person name="Takahashi Y."/>
            <person name="Narumi I."/>
            <person name="Sachidanandam R."/>
            <person name="Satoh K."/>
            <person name="Ito M."/>
            <person name="Krulwich T.A."/>
        </authorList>
    </citation>
    <scope>NUCLEOTIDE SEQUENCE [LARGE SCALE GENOMIC DNA]</scope>
    <source>
        <strain evidence="16 18">AV1934</strain>
    </source>
</reference>
<dbReference type="Proteomes" id="UP000002754">
    <property type="component" value="Unassembled WGS sequence"/>
</dbReference>
<evidence type="ECO:0000313" key="17">
    <source>
        <dbReference type="EMBL" id="THG89119.1"/>
    </source>
</evidence>
<evidence type="ECO:0000256" key="5">
    <source>
        <dbReference type="ARBA" id="ARBA00022490"/>
    </source>
</evidence>
<keyword evidence="7 13" id="KW-0819">tRNA processing</keyword>
<dbReference type="GO" id="GO:0061710">
    <property type="term" value="F:L-threonylcarbamoyladenylate synthase"/>
    <property type="evidence" value="ECO:0007669"/>
    <property type="project" value="UniProtKB-EC"/>
</dbReference>
<dbReference type="GO" id="GO:0003725">
    <property type="term" value="F:double-stranded RNA binding"/>
    <property type="evidence" value="ECO:0007669"/>
    <property type="project" value="UniProtKB-UniRule"/>
</dbReference>
<dbReference type="GO" id="GO:0005524">
    <property type="term" value="F:ATP binding"/>
    <property type="evidence" value="ECO:0007669"/>
    <property type="project" value="UniProtKB-UniRule"/>
</dbReference>
<dbReference type="NCBIfam" id="TIGR00057">
    <property type="entry name" value="L-threonylcarbamoyladenylate synthase"/>
    <property type="match status" value="1"/>
</dbReference>
<comment type="catalytic activity">
    <reaction evidence="12 13">
        <text>L-threonine + hydrogencarbonate + ATP = L-threonylcarbamoyladenylate + diphosphate + H2O</text>
        <dbReference type="Rhea" id="RHEA:36407"/>
        <dbReference type="ChEBI" id="CHEBI:15377"/>
        <dbReference type="ChEBI" id="CHEBI:17544"/>
        <dbReference type="ChEBI" id="CHEBI:30616"/>
        <dbReference type="ChEBI" id="CHEBI:33019"/>
        <dbReference type="ChEBI" id="CHEBI:57926"/>
        <dbReference type="ChEBI" id="CHEBI:73682"/>
        <dbReference type="EC" id="2.7.7.87"/>
    </reaction>
</comment>
<dbReference type="FunFam" id="3.40.50.11030:FF:000001">
    <property type="entry name" value="Threonylcarbamoyl-AMP synthase"/>
    <property type="match status" value="1"/>
</dbReference>
<dbReference type="GO" id="GO:0000049">
    <property type="term" value="F:tRNA binding"/>
    <property type="evidence" value="ECO:0007669"/>
    <property type="project" value="TreeGrafter"/>
</dbReference>
<evidence type="ECO:0000256" key="2">
    <source>
        <dbReference type="ARBA" id="ARBA00007663"/>
    </source>
</evidence>
<dbReference type="PANTHER" id="PTHR17490:SF16">
    <property type="entry name" value="THREONYLCARBAMOYL-AMP SYNTHASE"/>
    <property type="match status" value="1"/>
</dbReference>
<dbReference type="InterPro" id="IPR006070">
    <property type="entry name" value="Sua5-like_dom"/>
</dbReference>
<feature type="binding site" evidence="14">
    <location>
        <position position="129"/>
    </location>
    <ligand>
        <name>L-threonine</name>
        <dbReference type="ChEBI" id="CHEBI:57926"/>
    </ligand>
</feature>
<evidence type="ECO:0000256" key="13">
    <source>
        <dbReference type="PIRNR" id="PIRNR004930"/>
    </source>
</evidence>
<evidence type="ECO:0000256" key="3">
    <source>
        <dbReference type="ARBA" id="ARBA00012584"/>
    </source>
</evidence>
<dbReference type="PANTHER" id="PTHR17490">
    <property type="entry name" value="SUA5"/>
    <property type="match status" value="1"/>
</dbReference>
<feature type="binding site" evidence="14">
    <location>
        <position position="203"/>
    </location>
    <ligand>
        <name>ATP</name>
        <dbReference type="ChEBI" id="CHEBI:30616"/>
    </ligand>
</feature>
<dbReference type="EMBL" id="JALP01000260">
    <property type="protein sequence ID" value="THG89119.1"/>
    <property type="molecule type" value="Genomic_DNA"/>
</dbReference>
<dbReference type="Pfam" id="PF03481">
    <property type="entry name" value="Sua5_C"/>
    <property type="match status" value="1"/>
</dbReference>
<dbReference type="InterPro" id="IPR038385">
    <property type="entry name" value="Sua5/YwlC_C"/>
</dbReference>
<keyword evidence="6 13" id="KW-0808">Transferase</keyword>
<evidence type="ECO:0000256" key="1">
    <source>
        <dbReference type="ARBA" id="ARBA00004496"/>
    </source>
</evidence>
<feature type="binding site" evidence="14">
    <location>
        <position position="189"/>
    </location>
    <ligand>
        <name>L-threonine</name>
        <dbReference type="ChEBI" id="CHEBI:57926"/>
    </ligand>
</feature>
<comment type="subcellular location">
    <subcellularLocation>
        <location evidence="1 13">Cytoplasm</location>
    </subcellularLocation>
</comment>
<feature type="binding site" evidence="14">
    <location>
        <position position="125"/>
    </location>
    <ligand>
        <name>ATP</name>
        <dbReference type="ChEBI" id="CHEBI:30616"/>
    </ligand>
</feature>
<dbReference type="EMBL" id="ALPT02000038">
    <property type="protein sequence ID" value="KGA97040.1"/>
    <property type="molecule type" value="Genomic_DNA"/>
</dbReference>
<dbReference type="EC" id="2.7.7.87" evidence="3 13"/>
<evidence type="ECO:0000256" key="10">
    <source>
        <dbReference type="ARBA" id="ARBA00022840"/>
    </source>
</evidence>
<evidence type="ECO:0000256" key="6">
    <source>
        <dbReference type="ARBA" id="ARBA00022679"/>
    </source>
</evidence>
<dbReference type="PROSITE" id="PS51163">
    <property type="entry name" value="YRDC"/>
    <property type="match status" value="1"/>
</dbReference>
<feature type="binding site" evidence="14">
    <location>
        <position position="151"/>
    </location>
    <ligand>
        <name>ATP</name>
        <dbReference type="ChEBI" id="CHEBI:30616"/>
    </ligand>
</feature>
<feature type="domain" description="YrdC-like" evidence="15">
    <location>
        <begin position="21"/>
        <end position="207"/>
    </location>
</feature>
<protein>
    <recommendedName>
        <fullName evidence="4 13">Threonylcarbamoyl-AMP synthase</fullName>
        <shortName evidence="13">TC-AMP synthase</shortName>
        <ecNumber evidence="3 13">2.7.7.87</ecNumber>
    </recommendedName>
    <alternativeName>
        <fullName evidence="11 13">L-threonylcarbamoyladenylate synthase</fullName>
    </alternativeName>
</protein>
<dbReference type="OrthoDB" id="9814580at2"/>